<reference evidence="1 2" key="1">
    <citation type="journal article" date="2013" name="Curr. Biol.">
        <title>The Genome of the Foraminiferan Reticulomyxa filosa.</title>
        <authorList>
            <person name="Glockner G."/>
            <person name="Hulsmann N."/>
            <person name="Schleicher M."/>
            <person name="Noegel A.A."/>
            <person name="Eichinger L."/>
            <person name="Gallinger C."/>
            <person name="Pawlowski J."/>
            <person name="Sierra R."/>
            <person name="Euteneuer U."/>
            <person name="Pillet L."/>
            <person name="Moustafa A."/>
            <person name="Platzer M."/>
            <person name="Groth M."/>
            <person name="Szafranski K."/>
            <person name="Schliwa M."/>
        </authorList>
    </citation>
    <scope>NUCLEOTIDE SEQUENCE [LARGE SCALE GENOMIC DNA]</scope>
</reference>
<name>X6NLQ6_RETFI</name>
<sequence>MLKQWTLEKCTACNLWFREVPNLHISYLVVENSKTIQVTATTSFSGVDYSYSNVQFINNQQLTFFESHEDYMYSTIGATNVTLETLEIIGNQDLDLKILGASVKMMNSSIFNNTLKATDSEDASNIAFDSVAMINCRVEYNTYIISKNYLSSFGSHNRVLHAMLQAKFDFCMYGSWISNNSLQDLRPVGTSVKSEQWNLLNADNINCNRVWKVYIDTNQYTTKFEDYSVVNMVVFNRGWNSLLGIKLASTSLRYWMFQDNVLRNLHSNPKEMAGYGSALMQILKLDYLTEANYTSYVFMGDIMIDWSNKDVASQTNVLSYPENCEGKLMCTDEKCDGYPDKVSGSDYYIAWISVACSYDTSMTNTTLFNTSYVNISWNSIQNGDITPLVIRSDKSLYNDEQQHMCVVIGPPTQLKILNVTLYNTDSMLVDAKECNLPKDTLFPGANPHVICTMLDLFENCVDVSFWNITISGLTVSTIGDFFKTIDARILF</sequence>
<comment type="caution">
    <text evidence="1">The sequence shown here is derived from an EMBL/GenBank/DDBJ whole genome shotgun (WGS) entry which is preliminary data.</text>
</comment>
<proteinExistence type="predicted"/>
<evidence type="ECO:0000313" key="1">
    <source>
        <dbReference type="EMBL" id="ETO26838.1"/>
    </source>
</evidence>
<evidence type="ECO:0000313" key="2">
    <source>
        <dbReference type="Proteomes" id="UP000023152"/>
    </source>
</evidence>
<keyword evidence="2" id="KW-1185">Reference proteome</keyword>
<gene>
    <name evidence="1" type="ORF">RFI_10296</name>
</gene>
<dbReference type="AlphaFoldDB" id="X6NLQ6"/>
<protein>
    <submittedName>
        <fullName evidence="1">Uncharacterized protein</fullName>
    </submittedName>
</protein>
<organism evidence="1 2">
    <name type="scientific">Reticulomyxa filosa</name>
    <dbReference type="NCBI Taxonomy" id="46433"/>
    <lineage>
        <taxon>Eukaryota</taxon>
        <taxon>Sar</taxon>
        <taxon>Rhizaria</taxon>
        <taxon>Retaria</taxon>
        <taxon>Foraminifera</taxon>
        <taxon>Monothalamids</taxon>
        <taxon>Reticulomyxidae</taxon>
        <taxon>Reticulomyxa</taxon>
    </lineage>
</organism>
<accession>X6NLQ6</accession>
<dbReference type="Proteomes" id="UP000023152">
    <property type="component" value="Unassembled WGS sequence"/>
</dbReference>
<dbReference type="EMBL" id="ASPP01007608">
    <property type="protein sequence ID" value="ETO26838.1"/>
    <property type="molecule type" value="Genomic_DNA"/>
</dbReference>